<dbReference type="SUPFAM" id="SSF46785">
    <property type="entry name" value="Winged helix' DNA-binding domain"/>
    <property type="match status" value="1"/>
</dbReference>
<evidence type="ECO:0008006" key="3">
    <source>
        <dbReference type="Google" id="ProtNLM"/>
    </source>
</evidence>
<sequence length="121" mass="13925">MDYLEFSKKEWEVLVRFWSTSEPLCCAEFSEQFGMNRNTVLAVIRKLLNHGILEIESIKMSGSVLARRFQPAVTEHDVFQQLLTETQLRAMIKNVIQSIDSPEVCQELLTMIEEAKCSQAV</sequence>
<comment type="caution">
    <text evidence="1">The sequence shown here is derived from an EMBL/GenBank/DDBJ whole genome shotgun (WGS) entry which is preliminary data.</text>
</comment>
<dbReference type="OrthoDB" id="2003001at2"/>
<dbReference type="RefSeq" id="WP_086273997.1">
    <property type="nucleotide sequence ID" value="NZ_NGKU01000001.1"/>
</dbReference>
<evidence type="ECO:0000313" key="1">
    <source>
        <dbReference type="EMBL" id="OTN75996.1"/>
    </source>
</evidence>
<gene>
    <name evidence="1" type="ORF">A5886_001072</name>
</gene>
<reference evidence="1 2" key="1">
    <citation type="submission" date="2017-05" db="EMBL/GenBank/DDBJ databases">
        <title>The Genome Sequence of Enterococcus sp. 8G7_MSG3316.</title>
        <authorList>
            <consortium name="The Broad Institute Genomics Platform"/>
            <consortium name="The Broad Institute Genomic Center for Infectious Diseases"/>
            <person name="Earl A."/>
            <person name="Manson A."/>
            <person name="Schwartman J."/>
            <person name="Gilmore M."/>
            <person name="Abouelleil A."/>
            <person name="Cao P."/>
            <person name="Chapman S."/>
            <person name="Cusick C."/>
            <person name="Shea T."/>
            <person name="Young S."/>
            <person name="Neafsey D."/>
            <person name="Nusbaum C."/>
            <person name="Birren B."/>
        </authorList>
    </citation>
    <scope>NUCLEOTIDE SEQUENCE [LARGE SCALE GENOMIC DNA]</scope>
    <source>
        <strain evidence="1 2">8G7_MSG3316</strain>
    </source>
</reference>
<dbReference type="InterPro" id="IPR036390">
    <property type="entry name" value="WH_DNA-bd_sf"/>
</dbReference>
<dbReference type="Gene3D" id="1.10.10.10">
    <property type="entry name" value="Winged helix-like DNA-binding domain superfamily/Winged helix DNA-binding domain"/>
    <property type="match status" value="1"/>
</dbReference>
<organism evidence="1 2">
    <name type="scientific">Candidatus Enterococcus testudinis</name>
    <dbReference type="NCBI Taxonomy" id="1834191"/>
    <lineage>
        <taxon>Bacteria</taxon>
        <taxon>Bacillati</taxon>
        <taxon>Bacillota</taxon>
        <taxon>Bacilli</taxon>
        <taxon>Lactobacillales</taxon>
        <taxon>Enterococcaceae</taxon>
        <taxon>Enterococcus</taxon>
    </lineage>
</organism>
<dbReference type="InterPro" id="IPR036388">
    <property type="entry name" value="WH-like_DNA-bd_sf"/>
</dbReference>
<keyword evidence="2" id="KW-1185">Reference proteome</keyword>
<dbReference type="AlphaFoldDB" id="A0A242A4N5"/>
<evidence type="ECO:0000313" key="2">
    <source>
        <dbReference type="Proteomes" id="UP000195043"/>
    </source>
</evidence>
<name>A0A242A4N5_9ENTE</name>
<dbReference type="EMBL" id="NGKU01000001">
    <property type="protein sequence ID" value="OTN75996.1"/>
    <property type="molecule type" value="Genomic_DNA"/>
</dbReference>
<accession>A0A242A4N5</accession>
<proteinExistence type="predicted"/>
<protein>
    <recommendedName>
        <fullName evidence="3">HTH marR-type domain-containing protein</fullName>
    </recommendedName>
</protein>
<dbReference type="Proteomes" id="UP000195043">
    <property type="component" value="Unassembled WGS sequence"/>
</dbReference>